<feature type="compositionally biased region" description="Basic and acidic residues" evidence="1">
    <location>
        <begin position="105"/>
        <end position="114"/>
    </location>
</feature>
<evidence type="ECO:0000313" key="3">
    <source>
        <dbReference type="Proteomes" id="UP000499080"/>
    </source>
</evidence>
<keyword evidence="3" id="KW-1185">Reference proteome</keyword>
<proteinExistence type="predicted"/>
<sequence length="114" mass="12925">MEISVQFPTGVPDCVLVMGYRPSHITDRKYIPNNASGSPKEQGFRQTSTFAKTERNTKCKAAPNDWTISHSRKIRAGRAHFESGLRKGHSRPDRTYGQPDPQNRVAREHSRTCE</sequence>
<comment type="caution">
    <text evidence="2">The sequence shown here is derived from an EMBL/GenBank/DDBJ whole genome shotgun (WGS) entry which is preliminary data.</text>
</comment>
<reference evidence="2 3" key="1">
    <citation type="journal article" date="2019" name="Sci. Rep.">
        <title>Orb-weaving spider Araneus ventricosus genome elucidates the spidroin gene catalogue.</title>
        <authorList>
            <person name="Kono N."/>
            <person name="Nakamura H."/>
            <person name="Ohtoshi R."/>
            <person name="Moran D.A.P."/>
            <person name="Shinohara A."/>
            <person name="Yoshida Y."/>
            <person name="Fujiwara M."/>
            <person name="Mori M."/>
            <person name="Tomita M."/>
            <person name="Arakawa K."/>
        </authorList>
    </citation>
    <scope>NUCLEOTIDE SEQUENCE [LARGE SCALE GENOMIC DNA]</scope>
</reference>
<dbReference type="Proteomes" id="UP000499080">
    <property type="component" value="Unassembled WGS sequence"/>
</dbReference>
<protein>
    <submittedName>
        <fullName evidence="2">Uncharacterized protein</fullName>
    </submittedName>
</protein>
<name>A0A4Y2VU68_ARAVE</name>
<gene>
    <name evidence="2" type="ORF">AVEN_103965_1</name>
</gene>
<feature type="region of interest" description="Disordered" evidence="1">
    <location>
        <begin position="31"/>
        <end position="114"/>
    </location>
</feature>
<accession>A0A4Y2VU68</accession>
<dbReference type="EMBL" id="BGPR01051505">
    <property type="protein sequence ID" value="GBO28445.1"/>
    <property type="molecule type" value="Genomic_DNA"/>
</dbReference>
<evidence type="ECO:0000256" key="1">
    <source>
        <dbReference type="SAM" id="MobiDB-lite"/>
    </source>
</evidence>
<feature type="compositionally biased region" description="Polar residues" evidence="1">
    <location>
        <begin position="33"/>
        <end position="51"/>
    </location>
</feature>
<dbReference type="AlphaFoldDB" id="A0A4Y2VU68"/>
<evidence type="ECO:0000313" key="2">
    <source>
        <dbReference type="EMBL" id="GBO28445.1"/>
    </source>
</evidence>
<organism evidence="2 3">
    <name type="scientific">Araneus ventricosus</name>
    <name type="common">Orbweaver spider</name>
    <name type="synonym">Epeira ventricosa</name>
    <dbReference type="NCBI Taxonomy" id="182803"/>
    <lineage>
        <taxon>Eukaryota</taxon>
        <taxon>Metazoa</taxon>
        <taxon>Ecdysozoa</taxon>
        <taxon>Arthropoda</taxon>
        <taxon>Chelicerata</taxon>
        <taxon>Arachnida</taxon>
        <taxon>Araneae</taxon>
        <taxon>Araneomorphae</taxon>
        <taxon>Entelegynae</taxon>
        <taxon>Araneoidea</taxon>
        <taxon>Araneidae</taxon>
        <taxon>Araneus</taxon>
    </lineage>
</organism>
<feature type="compositionally biased region" description="Basic and acidic residues" evidence="1">
    <location>
        <begin position="79"/>
        <end position="94"/>
    </location>
</feature>